<evidence type="ECO:0000313" key="13">
    <source>
        <dbReference type="Proteomes" id="UP000527355"/>
    </source>
</evidence>
<dbReference type="Proteomes" id="UP000527355">
    <property type="component" value="Unassembled WGS sequence"/>
</dbReference>
<keyword evidence="5" id="KW-0010">Activator</keyword>
<feature type="domain" description="Myb-like" evidence="10">
    <location>
        <begin position="87"/>
        <end position="138"/>
    </location>
</feature>
<name>A0A7J7WWN3_MYOMY</name>
<keyword evidence="6" id="KW-0804">Transcription</keyword>
<sequence>MARRPRHSIYSSDEDDEDIEMCDHDYDGLLPKSGKRHLGKTRWTREEDEKLKKLVEQNGTDDWKVIANYLPNRTDVQCQHRWQKVLNPELIKGPWTKEEDQRVIELVQKYGPKRWSVIAKHLKGRIGKQCRERWHNHLNPEVKKTSWTEEEDRIIYQAHKRLGNRWAEIAKLLPGRTDNAIKNHWNSTMRRKVEQEGYLQESSKASQPTVAASFQKNSHLMGFAHAPPSAHLPPTGQPSVNNDYSYYHISEAQNVSSHVPYPVALHVNIVNVPQPAAAAIQRHYNDEDPEKEKRIKELELLLMSTENELKGQQALPTQNHTCSYPGWHSTTIADHTRPHGDSAPVSCLEEHHSTPSLPVDPGCLPEESASPARCMIVHQGAILDNVKNLLEFAETLQFIDSFLNTSSNHENLDLEMPSLTATPLSGHKLTVTTPFHRDQTVKAQKENTIFRTPAIKKSILESSPRTPTPFKHALAAQEIKYGPLKMLPQTPSHLVEDLQDVIKQESDESEIVTEFQGNGPLLKKIKQEVESPTDKAGNFFCSNHWEGENLNTQLFTQASPVADMPNILTSSVLMTPVSEDEDNVLKAFTVPKNRSLASPLQPCSGAWEAASCGKMEDQVTASGQARKYGNAFSTRTLVM</sequence>
<dbReference type="SMART" id="SM00717">
    <property type="entry name" value="SANT"/>
    <property type="match status" value="3"/>
</dbReference>
<keyword evidence="13" id="KW-1185">Reference proteome</keyword>
<evidence type="ECO:0000256" key="7">
    <source>
        <dbReference type="ARBA" id="ARBA00023242"/>
    </source>
</evidence>
<feature type="domain" description="HTH myb-type" evidence="11">
    <location>
        <begin position="87"/>
        <end position="142"/>
    </location>
</feature>
<feature type="domain" description="HTH myb-type" evidence="11">
    <location>
        <begin position="143"/>
        <end position="193"/>
    </location>
</feature>
<evidence type="ECO:0000256" key="1">
    <source>
        <dbReference type="ARBA" id="ARBA00004123"/>
    </source>
</evidence>
<keyword evidence="7" id="KW-0539">Nucleus</keyword>
<comment type="subcellular location">
    <subcellularLocation>
        <location evidence="1">Nucleus</location>
    </subcellularLocation>
</comment>
<evidence type="ECO:0000256" key="6">
    <source>
        <dbReference type="ARBA" id="ARBA00023163"/>
    </source>
</evidence>
<dbReference type="FunFam" id="1.10.10.60:FF:000010">
    <property type="entry name" value="Transcriptional activator Myb isoform A"/>
    <property type="match status" value="1"/>
</dbReference>
<dbReference type="InterPro" id="IPR001005">
    <property type="entry name" value="SANT/Myb"/>
</dbReference>
<comment type="caution">
    <text evidence="12">The sequence shown here is derived from an EMBL/GenBank/DDBJ whole genome shotgun (WGS) entry which is preliminary data.</text>
</comment>
<dbReference type="GO" id="GO:0005634">
    <property type="term" value="C:nucleus"/>
    <property type="evidence" value="ECO:0007669"/>
    <property type="project" value="UniProtKB-SubCell"/>
</dbReference>
<organism evidence="12 13">
    <name type="scientific">Myotis myotis</name>
    <name type="common">Greater mouse-eared bat</name>
    <name type="synonym">Vespertilio myotis</name>
    <dbReference type="NCBI Taxonomy" id="51298"/>
    <lineage>
        <taxon>Eukaryota</taxon>
        <taxon>Metazoa</taxon>
        <taxon>Chordata</taxon>
        <taxon>Craniata</taxon>
        <taxon>Vertebrata</taxon>
        <taxon>Euteleostomi</taxon>
        <taxon>Mammalia</taxon>
        <taxon>Eutheria</taxon>
        <taxon>Laurasiatheria</taxon>
        <taxon>Chiroptera</taxon>
        <taxon>Yangochiroptera</taxon>
        <taxon>Vespertilionidae</taxon>
        <taxon>Myotis</taxon>
    </lineage>
</organism>
<evidence type="ECO:0000256" key="5">
    <source>
        <dbReference type="ARBA" id="ARBA00023159"/>
    </source>
</evidence>
<evidence type="ECO:0000256" key="8">
    <source>
        <dbReference type="ARBA" id="ARBA00093768"/>
    </source>
</evidence>
<dbReference type="InterPro" id="IPR017930">
    <property type="entry name" value="Myb_dom"/>
</dbReference>
<dbReference type="GO" id="GO:0000978">
    <property type="term" value="F:RNA polymerase II cis-regulatory region sequence-specific DNA binding"/>
    <property type="evidence" value="ECO:0007669"/>
    <property type="project" value="TreeGrafter"/>
</dbReference>
<dbReference type="GO" id="GO:0001228">
    <property type="term" value="F:DNA-binding transcription activator activity, RNA polymerase II-specific"/>
    <property type="evidence" value="ECO:0007669"/>
    <property type="project" value="UniProtKB-ARBA"/>
</dbReference>
<evidence type="ECO:0000256" key="2">
    <source>
        <dbReference type="ARBA" id="ARBA00022737"/>
    </source>
</evidence>
<keyword evidence="2" id="KW-0677">Repeat</keyword>
<evidence type="ECO:0000256" key="4">
    <source>
        <dbReference type="ARBA" id="ARBA00023125"/>
    </source>
</evidence>
<feature type="domain" description="Myb-like" evidence="10">
    <location>
        <begin position="35"/>
        <end position="86"/>
    </location>
</feature>
<keyword evidence="3" id="KW-0805">Transcription regulation</keyword>
<dbReference type="InterPro" id="IPR012642">
    <property type="entry name" value="Tscrpt_reg_Wos2-domain"/>
</dbReference>
<evidence type="ECO:0000259" key="11">
    <source>
        <dbReference type="PROSITE" id="PS51294"/>
    </source>
</evidence>
<dbReference type="InterPro" id="IPR050560">
    <property type="entry name" value="MYB_TF"/>
</dbReference>
<dbReference type="InterPro" id="IPR015395">
    <property type="entry name" value="C-myb_C"/>
</dbReference>
<dbReference type="Pfam" id="PF09316">
    <property type="entry name" value="Cmyb_C"/>
    <property type="match status" value="1"/>
</dbReference>
<feature type="domain" description="Myb-like" evidence="10">
    <location>
        <begin position="139"/>
        <end position="189"/>
    </location>
</feature>
<dbReference type="Pfam" id="PF07988">
    <property type="entry name" value="LMSTEN"/>
    <property type="match status" value="1"/>
</dbReference>
<proteinExistence type="predicted"/>
<dbReference type="AlphaFoldDB" id="A0A7J7WWN3"/>
<dbReference type="PROSITE" id="PS51294">
    <property type="entry name" value="HTH_MYB"/>
    <property type="match status" value="3"/>
</dbReference>
<dbReference type="Gene3D" id="1.10.10.60">
    <property type="entry name" value="Homeodomain-like"/>
    <property type="match status" value="3"/>
</dbReference>
<dbReference type="SUPFAM" id="SSF46689">
    <property type="entry name" value="Homeodomain-like"/>
    <property type="match status" value="2"/>
</dbReference>
<keyword evidence="4" id="KW-0238">DNA-binding</keyword>
<reference evidence="12 13" key="1">
    <citation type="journal article" date="2020" name="Nature">
        <title>Six reference-quality genomes reveal evolution of bat adaptations.</title>
        <authorList>
            <person name="Jebb D."/>
            <person name="Huang Z."/>
            <person name="Pippel M."/>
            <person name="Hughes G.M."/>
            <person name="Lavrichenko K."/>
            <person name="Devanna P."/>
            <person name="Winkler S."/>
            <person name="Jermiin L.S."/>
            <person name="Skirmuntt E.C."/>
            <person name="Katzourakis A."/>
            <person name="Burkitt-Gray L."/>
            <person name="Ray D.A."/>
            <person name="Sullivan K.A.M."/>
            <person name="Roscito J.G."/>
            <person name="Kirilenko B.M."/>
            <person name="Davalos L.M."/>
            <person name="Corthals A.P."/>
            <person name="Power M.L."/>
            <person name="Jones G."/>
            <person name="Ransome R.D."/>
            <person name="Dechmann D.K.N."/>
            <person name="Locatelli A.G."/>
            <person name="Puechmaille S.J."/>
            <person name="Fedrigo O."/>
            <person name="Jarvis E.D."/>
            <person name="Hiller M."/>
            <person name="Vernes S.C."/>
            <person name="Myers E.W."/>
            <person name="Teeling E.C."/>
        </authorList>
    </citation>
    <scope>NUCLEOTIDE SEQUENCE [LARGE SCALE GENOMIC DNA]</scope>
    <source>
        <strain evidence="12">MMyoMyo1</strain>
        <tissue evidence="12">Flight muscle</tissue>
    </source>
</reference>
<evidence type="ECO:0000313" key="12">
    <source>
        <dbReference type="EMBL" id="KAF6341718.1"/>
    </source>
</evidence>
<comment type="function">
    <text evidence="8">Transcriptional activator; DNA-binding protein that specifically recognize the sequence 5'-YAAC[GT]G-3'. Plays an important role in the control of proliferation and differentiation of hematopoietic progenitor cells.</text>
</comment>
<dbReference type="EMBL" id="JABWUV010000007">
    <property type="protein sequence ID" value="KAF6341718.1"/>
    <property type="molecule type" value="Genomic_DNA"/>
</dbReference>
<accession>A0A7J7WWN3</accession>
<dbReference type="FunFam" id="1.10.10.60:FF:000016">
    <property type="entry name" value="Transcriptional activator Myb isoform A"/>
    <property type="match status" value="1"/>
</dbReference>
<evidence type="ECO:0000256" key="9">
    <source>
        <dbReference type="ARBA" id="ARBA00093793"/>
    </source>
</evidence>
<dbReference type="Pfam" id="PF00249">
    <property type="entry name" value="Myb_DNA-binding"/>
    <property type="match status" value="3"/>
</dbReference>
<dbReference type="PANTHER" id="PTHR45614:SF5">
    <property type="entry name" value="TRANSCRIPTIONAL ACTIVATOR MYB"/>
    <property type="match status" value="1"/>
</dbReference>
<dbReference type="PROSITE" id="PS50090">
    <property type="entry name" value="MYB_LIKE"/>
    <property type="match status" value="3"/>
</dbReference>
<dbReference type="FunFam" id="1.10.10.60:FF:000042">
    <property type="entry name" value="Transcriptional activator Myb isoform A"/>
    <property type="match status" value="1"/>
</dbReference>
<evidence type="ECO:0000259" key="10">
    <source>
        <dbReference type="PROSITE" id="PS50090"/>
    </source>
</evidence>
<dbReference type="PANTHER" id="PTHR45614">
    <property type="entry name" value="MYB PROTEIN-RELATED"/>
    <property type="match status" value="1"/>
</dbReference>
<dbReference type="CDD" id="cd00167">
    <property type="entry name" value="SANT"/>
    <property type="match status" value="3"/>
</dbReference>
<dbReference type="VEuPathDB" id="HostDB:GeneID_118660262"/>
<gene>
    <name evidence="12" type="ORF">mMyoMyo1_013513</name>
</gene>
<evidence type="ECO:0000256" key="3">
    <source>
        <dbReference type="ARBA" id="ARBA00023015"/>
    </source>
</evidence>
<feature type="domain" description="HTH myb-type" evidence="11">
    <location>
        <begin position="35"/>
        <end position="86"/>
    </location>
</feature>
<protein>
    <recommendedName>
        <fullName evidence="9">Transcriptional activator Myb</fullName>
    </recommendedName>
</protein>
<dbReference type="InterPro" id="IPR009057">
    <property type="entry name" value="Homeodomain-like_sf"/>
</dbReference>